<dbReference type="AlphaFoldDB" id="A0AAW2PL97"/>
<dbReference type="InterPro" id="IPR002156">
    <property type="entry name" value="RNaseH_domain"/>
</dbReference>
<dbReference type="InterPro" id="IPR012337">
    <property type="entry name" value="RNaseH-like_sf"/>
</dbReference>
<dbReference type="PANTHER" id="PTHR48475:SF2">
    <property type="entry name" value="RIBONUCLEASE H"/>
    <property type="match status" value="1"/>
</dbReference>
<dbReference type="Gene3D" id="3.30.420.10">
    <property type="entry name" value="Ribonuclease H-like superfamily/Ribonuclease H"/>
    <property type="match status" value="1"/>
</dbReference>
<protein>
    <recommendedName>
        <fullName evidence="1">RNase H type-1 domain-containing protein</fullName>
    </recommendedName>
</protein>
<feature type="domain" description="RNase H type-1" evidence="1">
    <location>
        <begin position="6"/>
        <end position="60"/>
    </location>
</feature>
<evidence type="ECO:0000313" key="2">
    <source>
        <dbReference type="EMBL" id="KAL0355614.1"/>
    </source>
</evidence>
<reference evidence="2" key="2">
    <citation type="journal article" date="2024" name="Plant">
        <title>Genomic evolution and insights into agronomic trait innovations of Sesamum species.</title>
        <authorList>
            <person name="Miao H."/>
            <person name="Wang L."/>
            <person name="Qu L."/>
            <person name="Liu H."/>
            <person name="Sun Y."/>
            <person name="Le M."/>
            <person name="Wang Q."/>
            <person name="Wei S."/>
            <person name="Zheng Y."/>
            <person name="Lin W."/>
            <person name="Duan Y."/>
            <person name="Cao H."/>
            <person name="Xiong S."/>
            <person name="Wang X."/>
            <person name="Wei L."/>
            <person name="Li C."/>
            <person name="Ma Q."/>
            <person name="Ju M."/>
            <person name="Zhao R."/>
            <person name="Li G."/>
            <person name="Mu C."/>
            <person name="Tian Q."/>
            <person name="Mei H."/>
            <person name="Zhang T."/>
            <person name="Gao T."/>
            <person name="Zhang H."/>
        </authorList>
    </citation>
    <scope>NUCLEOTIDE SEQUENCE</scope>
    <source>
        <strain evidence="2">G02</strain>
    </source>
</reference>
<sequence length="95" mass="10754">MEFTVKFEFKASNNEAEYEALVLGMGMTQHAGASHLQDYSDSQLIVKQINGEFKAKEESMCDTSSKYRSQKPTSKASSYIKFLEMRTSRQIPCPS</sequence>
<dbReference type="GO" id="GO:0004523">
    <property type="term" value="F:RNA-DNA hybrid ribonuclease activity"/>
    <property type="evidence" value="ECO:0007669"/>
    <property type="project" value="InterPro"/>
</dbReference>
<accession>A0AAW2PL97</accession>
<dbReference type="EMBL" id="JACGWJ010000017">
    <property type="protein sequence ID" value="KAL0355614.1"/>
    <property type="molecule type" value="Genomic_DNA"/>
</dbReference>
<proteinExistence type="predicted"/>
<dbReference type="PANTHER" id="PTHR48475">
    <property type="entry name" value="RIBONUCLEASE H"/>
    <property type="match status" value="1"/>
</dbReference>
<dbReference type="GO" id="GO:0003676">
    <property type="term" value="F:nucleic acid binding"/>
    <property type="evidence" value="ECO:0007669"/>
    <property type="project" value="InterPro"/>
</dbReference>
<gene>
    <name evidence="2" type="ORF">Sradi_4008300</name>
</gene>
<dbReference type="Pfam" id="PF13456">
    <property type="entry name" value="RVT_3"/>
    <property type="match status" value="1"/>
</dbReference>
<name>A0AAW2PL97_SESRA</name>
<organism evidence="2">
    <name type="scientific">Sesamum radiatum</name>
    <name type="common">Black benniseed</name>
    <dbReference type="NCBI Taxonomy" id="300843"/>
    <lineage>
        <taxon>Eukaryota</taxon>
        <taxon>Viridiplantae</taxon>
        <taxon>Streptophyta</taxon>
        <taxon>Embryophyta</taxon>
        <taxon>Tracheophyta</taxon>
        <taxon>Spermatophyta</taxon>
        <taxon>Magnoliopsida</taxon>
        <taxon>eudicotyledons</taxon>
        <taxon>Gunneridae</taxon>
        <taxon>Pentapetalae</taxon>
        <taxon>asterids</taxon>
        <taxon>lamiids</taxon>
        <taxon>Lamiales</taxon>
        <taxon>Pedaliaceae</taxon>
        <taxon>Sesamum</taxon>
    </lineage>
</organism>
<reference evidence="2" key="1">
    <citation type="submission" date="2020-06" db="EMBL/GenBank/DDBJ databases">
        <authorList>
            <person name="Li T."/>
            <person name="Hu X."/>
            <person name="Zhang T."/>
            <person name="Song X."/>
            <person name="Zhang H."/>
            <person name="Dai N."/>
            <person name="Sheng W."/>
            <person name="Hou X."/>
            <person name="Wei L."/>
        </authorList>
    </citation>
    <scope>NUCLEOTIDE SEQUENCE</scope>
    <source>
        <strain evidence="2">G02</strain>
        <tissue evidence="2">Leaf</tissue>
    </source>
</reference>
<evidence type="ECO:0000259" key="1">
    <source>
        <dbReference type="Pfam" id="PF13456"/>
    </source>
</evidence>
<comment type="caution">
    <text evidence="2">The sequence shown here is derived from an EMBL/GenBank/DDBJ whole genome shotgun (WGS) entry which is preliminary data.</text>
</comment>
<dbReference type="InterPro" id="IPR036397">
    <property type="entry name" value="RNaseH_sf"/>
</dbReference>
<dbReference type="SUPFAM" id="SSF53098">
    <property type="entry name" value="Ribonuclease H-like"/>
    <property type="match status" value="1"/>
</dbReference>